<name>A0AA40EM97_9PEZI</name>
<proteinExistence type="inferred from homology"/>
<feature type="compositionally biased region" description="Low complexity" evidence="11">
    <location>
        <begin position="306"/>
        <end position="324"/>
    </location>
</feature>
<feature type="compositionally biased region" description="Low complexity" evidence="11">
    <location>
        <begin position="249"/>
        <end position="271"/>
    </location>
</feature>
<dbReference type="SUPFAM" id="SSF56300">
    <property type="entry name" value="Metallo-dependent phosphatases"/>
    <property type="match status" value="1"/>
</dbReference>
<evidence type="ECO:0000256" key="10">
    <source>
        <dbReference type="ARBA" id="ARBA00023211"/>
    </source>
</evidence>
<feature type="region of interest" description="Disordered" evidence="11">
    <location>
        <begin position="247"/>
        <end position="361"/>
    </location>
</feature>
<keyword evidence="7" id="KW-0378">Hydrolase</keyword>
<evidence type="ECO:0000256" key="4">
    <source>
        <dbReference type="ARBA" id="ARBA00006045"/>
    </source>
</evidence>
<comment type="caution">
    <text evidence="13">The sequence shown here is derived from an EMBL/GenBank/DDBJ whole genome shotgun (WGS) entry which is preliminary data.</text>
</comment>
<keyword evidence="10" id="KW-0464">Manganese</keyword>
<evidence type="ECO:0000256" key="5">
    <source>
        <dbReference type="ARBA" id="ARBA00022664"/>
    </source>
</evidence>
<dbReference type="PANTHER" id="PTHR12849:SF0">
    <property type="entry name" value="LARIAT DEBRANCHING ENZYME"/>
    <property type="match status" value="1"/>
</dbReference>
<evidence type="ECO:0000256" key="11">
    <source>
        <dbReference type="SAM" id="MobiDB-lite"/>
    </source>
</evidence>
<evidence type="ECO:0000256" key="8">
    <source>
        <dbReference type="ARBA" id="ARBA00022833"/>
    </source>
</evidence>
<keyword evidence="8" id="KW-0862">Zinc</keyword>
<organism evidence="13 14">
    <name type="scientific">Apiosordaria backusii</name>
    <dbReference type="NCBI Taxonomy" id="314023"/>
    <lineage>
        <taxon>Eukaryota</taxon>
        <taxon>Fungi</taxon>
        <taxon>Dikarya</taxon>
        <taxon>Ascomycota</taxon>
        <taxon>Pezizomycotina</taxon>
        <taxon>Sordariomycetes</taxon>
        <taxon>Sordariomycetidae</taxon>
        <taxon>Sordariales</taxon>
        <taxon>Lasiosphaeriaceae</taxon>
        <taxon>Apiosordaria</taxon>
    </lineage>
</organism>
<keyword evidence="9" id="KW-0408">Iron</keyword>
<dbReference type="CDD" id="cd00844">
    <property type="entry name" value="MPP_Dbr1_N"/>
    <property type="match status" value="1"/>
</dbReference>
<dbReference type="GO" id="GO:0005634">
    <property type="term" value="C:nucleus"/>
    <property type="evidence" value="ECO:0007669"/>
    <property type="project" value="TreeGrafter"/>
</dbReference>
<dbReference type="GO" id="GO:0046872">
    <property type="term" value="F:metal ion binding"/>
    <property type="evidence" value="ECO:0007669"/>
    <property type="project" value="UniProtKB-KW"/>
</dbReference>
<dbReference type="InterPro" id="IPR004843">
    <property type="entry name" value="Calcineurin-like_PHP"/>
</dbReference>
<dbReference type="AlphaFoldDB" id="A0AA40EM97"/>
<accession>A0AA40EM97</accession>
<keyword evidence="6" id="KW-0479">Metal-binding</keyword>
<feature type="compositionally biased region" description="Acidic residues" evidence="11">
    <location>
        <begin position="274"/>
        <end position="285"/>
    </location>
</feature>
<comment type="cofactor">
    <cofactor evidence="3">
        <name>Fe(2+)</name>
        <dbReference type="ChEBI" id="CHEBI:29033"/>
    </cofactor>
</comment>
<evidence type="ECO:0000256" key="2">
    <source>
        <dbReference type="ARBA" id="ARBA00001947"/>
    </source>
</evidence>
<feature type="compositionally biased region" description="Low complexity" evidence="11">
    <location>
        <begin position="337"/>
        <end position="348"/>
    </location>
</feature>
<evidence type="ECO:0000256" key="6">
    <source>
        <dbReference type="ARBA" id="ARBA00022723"/>
    </source>
</evidence>
<dbReference type="EMBL" id="JAUKTV010000003">
    <property type="protein sequence ID" value="KAK0741890.1"/>
    <property type="molecule type" value="Genomic_DNA"/>
</dbReference>
<dbReference type="GO" id="GO:0000398">
    <property type="term" value="P:mRNA splicing, via spliceosome"/>
    <property type="evidence" value="ECO:0007669"/>
    <property type="project" value="TreeGrafter"/>
</dbReference>
<evidence type="ECO:0000256" key="9">
    <source>
        <dbReference type="ARBA" id="ARBA00023004"/>
    </source>
</evidence>
<dbReference type="PROSITE" id="PS51257">
    <property type="entry name" value="PROKAR_LIPOPROTEIN"/>
    <property type="match status" value="1"/>
</dbReference>
<evidence type="ECO:0000259" key="12">
    <source>
        <dbReference type="Pfam" id="PF00149"/>
    </source>
</evidence>
<keyword evidence="14" id="KW-1185">Reference proteome</keyword>
<comment type="cofactor">
    <cofactor evidence="2">
        <name>Zn(2+)</name>
        <dbReference type="ChEBI" id="CHEBI:29105"/>
    </cofactor>
</comment>
<dbReference type="InterPro" id="IPR029052">
    <property type="entry name" value="Metallo-depent_PP-like"/>
</dbReference>
<feature type="compositionally biased region" description="Acidic residues" evidence="11">
    <location>
        <begin position="294"/>
        <end position="305"/>
    </location>
</feature>
<dbReference type="Proteomes" id="UP001172159">
    <property type="component" value="Unassembled WGS sequence"/>
</dbReference>
<dbReference type="Pfam" id="PF00149">
    <property type="entry name" value="Metallophos"/>
    <property type="match status" value="1"/>
</dbReference>
<dbReference type="GO" id="GO:0008419">
    <property type="term" value="F:RNA lariat debranching enzyme activity"/>
    <property type="evidence" value="ECO:0007669"/>
    <property type="project" value="UniProtKB-ARBA"/>
</dbReference>
<feature type="compositionally biased region" description="Pro residues" evidence="11">
    <location>
        <begin position="349"/>
        <end position="361"/>
    </location>
</feature>
<evidence type="ECO:0000256" key="3">
    <source>
        <dbReference type="ARBA" id="ARBA00001954"/>
    </source>
</evidence>
<evidence type="ECO:0000313" key="14">
    <source>
        <dbReference type="Proteomes" id="UP001172159"/>
    </source>
</evidence>
<evidence type="ECO:0000256" key="1">
    <source>
        <dbReference type="ARBA" id="ARBA00001936"/>
    </source>
</evidence>
<reference evidence="13" key="1">
    <citation type="submission" date="2023-06" db="EMBL/GenBank/DDBJ databases">
        <title>Genome-scale phylogeny and comparative genomics of the fungal order Sordariales.</title>
        <authorList>
            <consortium name="Lawrence Berkeley National Laboratory"/>
            <person name="Hensen N."/>
            <person name="Bonometti L."/>
            <person name="Westerberg I."/>
            <person name="Brannstrom I.O."/>
            <person name="Guillou S."/>
            <person name="Cros-Aarteil S."/>
            <person name="Calhoun S."/>
            <person name="Haridas S."/>
            <person name="Kuo A."/>
            <person name="Mondo S."/>
            <person name="Pangilinan J."/>
            <person name="Riley R."/>
            <person name="Labutti K."/>
            <person name="Andreopoulos B."/>
            <person name="Lipzen A."/>
            <person name="Chen C."/>
            <person name="Yanf M."/>
            <person name="Daum C."/>
            <person name="Ng V."/>
            <person name="Clum A."/>
            <person name="Steindorff A."/>
            <person name="Ohm R."/>
            <person name="Martin F."/>
            <person name="Silar P."/>
            <person name="Natvig D."/>
            <person name="Lalanne C."/>
            <person name="Gautier V."/>
            <person name="Ament-Velasquez S.L."/>
            <person name="Kruys A."/>
            <person name="Hutchinson M.I."/>
            <person name="Powell A.J."/>
            <person name="Barry K."/>
            <person name="Miller A.N."/>
            <person name="Grigoriev I.V."/>
            <person name="Debuchy R."/>
            <person name="Gladieux P."/>
            <person name="Thoren M.H."/>
            <person name="Johannesson H."/>
        </authorList>
    </citation>
    <scope>NUCLEOTIDE SEQUENCE</scope>
    <source>
        <strain evidence="13">CBS 540.89</strain>
    </source>
</reference>
<protein>
    <submittedName>
        <fullName evidence="13">Metallo-dependent phosphatase-like protein</fullName>
    </submittedName>
</protein>
<gene>
    <name evidence="13" type="ORF">B0T21DRAFT_408744</name>
</gene>
<feature type="domain" description="Calcineurin-like phosphoesterase" evidence="12">
    <location>
        <begin position="9"/>
        <end position="236"/>
    </location>
</feature>
<dbReference type="PANTHER" id="PTHR12849">
    <property type="entry name" value="RNA LARIAT DEBRANCHING ENZYME"/>
    <property type="match status" value="1"/>
</dbReference>
<dbReference type="InterPro" id="IPR041816">
    <property type="entry name" value="Dbr1_N"/>
</dbReference>
<evidence type="ECO:0000313" key="13">
    <source>
        <dbReference type="EMBL" id="KAK0741890.1"/>
    </source>
</evidence>
<comment type="similarity">
    <text evidence="4">Belongs to the lariat debranching enzyme family.</text>
</comment>
<comment type="cofactor">
    <cofactor evidence="1">
        <name>Mn(2+)</name>
        <dbReference type="ChEBI" id="CHEBI:29035"/>
    </cofactor>
</comment>
<keyword evidence="5" id="KW-0507">mRNA processing</keyword>
<sequence>MSSKKSLRVAIEGCGHGTLNAIYSSIATSCKERKWDGVDLLIIGGDFQAVRNADDLTVMSVPAKYRELGDFPDYYSGKRKAPYLTIFVAGNHEAASHLAELHYGGWVAPNIYYMGAANVLRLGPIRIAGMSGIWKGHDYHKPHHERLPFNKSDTKSFYHVREIDVRKLLQLRTQVDIGISHDWPRGIEKHGNSSLLWKMKPDFQRESKDGSLGNPAADYVLNRLRPPYWFSAHLHCKYSAVKRFAPPTAESQPETSAPEPAPAAPATAAASNPDEIDLDMDEEEVSAIPTNNPDEIDLDLDEEEAAPVAPAVPAANPAPNTTEPSAEEEQQTDALRSLLPSTFSKPTPLSKPPPANPSPRP</sequence>
<evidence type="ECO:0000256" key="7">
    <source>
        <dbReference type="ARBA" id="ARBA00022801"/>
    </source>
</evidence>